<dbReference type="PANTHER" id="PTHR11216:SF174">
    <property type="entry name" value="GH06923P"/>
    <property type="match status" value="1"/>
</dbReference>
<protein>
    <recommendedName>
        <fullName evidence="6">RalBP1-associated Eps domain-containing protein</fullName>
    </recommendedName>
</protein>
<keyword evidence="5" id="KW-1185">Reference proteome</keyword>
<comment type="caution">
    <text evidence="4">The sequence shown here is derived from an EMBL/GenBank/DDBJ whole genome shotgun (WGS) entry which is preliminary data.</text>
</comment>
<reference evidence="4" key="1">
    <citation type="submission" date="2022-04" db="EMBL/GenBank/DDBJ databases">
        <authorList>
            <person name="Xu L."/>
            <person name="Lv Z."/>
        </authorList>
    </citation>
    <scope>NUCLEOTIDE SEQUENCE</scope>
    <source>
        <strain evidence="4">LV_2022a</strain>
    </source>
</reference>
<evidence type="ECO:0000313" key="4">
    <source>
        <dbReference type="EMBL" id="KAK4468043.1"/>
    </source>
</evidence>
<dbReference type="Gene3D" id="1.10.238.10">
    <property type="entry name" value="EF-hand"/>
    <property type="match status" value="1"/>
</dbReference>
<name>A0AAE1Z6H6_SCHME</name>
<dbReference type="PROSITE" id="PS50222">
    <property type="entry name" value="EF_HAND_2"/>
    <property type="match status" value="1"/>
</dbReference>
<dbReference type="GO" id="GO:0016197">
    <property type="term" value="P:endosomal transport"/>
    <property type="evidence" value="ECO:0007669"/>
    <property type="project" value="TreeGrafter"/>
</dbReference>
<dbReference type="CDD" id="cd00052">
    <property type="entry name" value="EH"/>
    <property type="match status" value="1"/>
</dbReference>
<dbReference type="InterPro" id="IPR011992">
    <property type="entry name" value="EF-hand-dom_pair"/>
</dbReference>
<dbReference type="GO" id="GO:0005886">
    <property type="term" value="C:plasma membrane"/>
    <property type="evidence" value="ECO:0007669"/>
    <property type="project" value="TreeGrafter"/>
</dbReference>
<dbReference type="Pfam" id="PF12763">
    <property type="entry name" value="EH"/>
    <property type="match status" value="1"/>
</dbReference>
<gene>
    <name evidence="4" type="ORF">MN116_008219</name>
</gene>
<dbReference type="GO" id="GO:0005509">
    <property type="term" value="F:calcium ion binding"/>
    <property type="evidence" value="ECO:0007669"/>
    <property type="project" value="InterPro"/>
</dbReference>
<reference evidence="4" key="2">
    <citation type="journal article" date="2023" name="Infect Dis Poverty">
        <title>Chromosome-scale genome of the human blood fluke Schistosoma mekongi and its implications for public health.</title>
        <authorList>
            <person name="Zhou M."/>
            <person name="Xu L."/>
            <person name="Xu D."/>
            <person name="Chen W."/>
            <person name="Khan J."/>
            <person name="Hu Y."/>
            <person name="Huang H."/>
            <person name="Wei H."/>
            <person name="Zhang Y."/>
            <person name="Chusongsang P."/>
            <person name="Tanasarnprasert K."/>
            <person name="Hu X."/>
            <person name="Limpanont Y."/>
            <person name="Lv Z."/>
        </authorList>
    </citation>
    <scope>NUCLEOTIDE SEQUENCE</scope>
    <source>
        <strain evidence="4">LV_2022a</strain>
    </source>
</reference>
<dbReference type="PROSITE" id="PS50031">
    <property type="entry name" value="EH"/>
    <property type="match status" value="1"/>
</dbReference>
<evidence type="ECO:0000256" key="1">
    <source>
        <dbReference type="SAM" id="MobiDB-lite"/>
    </source>
</evidence>
<feature type="domain" description="EF-hand" evidence="3">
    <location>
        <begin position="210"/>
        <end position="245"/>
    </location>
</feature>
<organism evidence="4 5">
    <name type="scientific">Schistosoma mekongi</name>
    <name type="common">Parasitic worm</name>
    <dbReference type="NCBI Taxonomy" id="38744"/>
    <lineage>
        <taxon>Eukaryota</taxon>
        <taxon>Metazoa</taxon>
        <taxon>Spiralia</taxon>
        <taxon>Lophotrochozoa</taxon>
        <taxon>Platyhelminthes</taxon>
        <taxon>Trematoda</taxon>
        <taxon>Digenea</taxon>
        <taxon>Strigeidida</taxon>
        <taxon>Schistosomatoidea</taxon>
        <taxon>Schistosomatidae</taxon>
        <taxon>Schistosoma</taxon>
    </lineage>
</organism>
<accession>A0AAE1Z6H6</accession>
<evidence type="ECO:0000259" key="2">
    <source>
        <dbReference type="PROSITE" id="PS50031"/>
    </source>
</evidence>
<dbReference type="InterPro" id="IPR000261">
    <property type="entry name" value="EH_dom"/>
</dbReference>
<dbReference type="PANTHER" id="PTHR11216">
    <property type="entry name" value="EH DOMAIN"/>
    <property type="match status" value="1"/>
</dbReference>
<dbReference type="GO" id="GO:0005737">
    <property type="term" value="C:cytoplasm"/>
    <property type="evidence" value="ECO:0007669"/>
    <property type="project" value="TreeGrafter"/>
</dbReference>
<evidence type="ECO:0000259" key="3">
    <source>
        <dbReference type="PROSITE" id="PS50222"/>
    </source>
</evidence>
<dbReference type="EMBL" id="JALJAT010000007">
    <property type="protein sequence ID" value="KAK4468043.1"/>
    <property type="molecule type" value="Genomic_DNA"/>
</dbReference>
<evidence type="ECO:0008006" key="6">
    <source>
        <dbReference type="Google" id="ProtNLM"/>
    </source>
</evidence>
<feature type="domain" description="EH" evidence="2">
    <location>
        <begin position="177"/>
        <end position="266"/>
    </location>
</feature>
<dbReference type="AlphaFoldDB" id="A0AAE1Z6H6"/>
<feature type="compositionally biased region" description="Polar residues" evidence="1">
    <location>
        <begin position="64"/>
        <end position="98"/>
    </location>
</feature>
<dbReference type="SMART" id="SM00027">
    <property type="entry name" value="EH"/>
    <property type="match status" value="1"/>
</dbReference>
<dbReference type="GO" id="GO:0006897">
    <property type="term" value="P:endocytosis"/>
    <property type="evidence" value="ECO:0007669"/>
    <property type="project" value="TreeGrafter"/>
</dbReference>
<evidence type="ECO:0000313" key="5">
    <source>
        <dbReference type="Proteomes" id="UP001292079"/>
    </source>
</evidence>
<dbReference type="InterPro" id="IPR002048">
    <property type="entry name" value="EF_hand_dom"/>
</dbReference>
<dbReference type="Proteomes" id="UP001292079">
    <property type="component" value="Unassembled WGS sequence"/>
</dbReference>
<proteinExistence type="predicted"/>
<sequence length="584" mass="65171">MEHVRCGQESWAQFSDDDDISAAGKPFSVPVCTPHFYLPADVSSSSSIHQQTMNSHLTNFRSVNQNLPFSPSQSNELPNFNDLSDSTLSPFTTQQSPRSVKKPSYDENVAVSHSEMDSSRCSGMPSHSYQLNKWSSFNQQSNTVSVAPSNTTINSSSNLNKSSGQRIGDPWAVTSDQKAYYLSQFLRLQPDIRSKLSGIQSKAFFELSKLPSLELSKIWELSDLDYDGQLTLGEFCIAMHLVVYRLNGVPIPNSLPTALLELVETNWLSTKLSPTTLNIDSSCSTTNNHILNDFASNSFKQQSYVNSMFSRQHSQVKTSSSILTDISSPTEIITTTNSTGLKYSQHHQQQQQQRRWSLSSQSDISSLAEEGMMLFESKLNMNAQLKHPIPLRARTLPSNIIPEMTTPLNSPADNHTNNVLHTYHFPYTINNNAFYPTTEPISLSTTIQSSVLFIDKHSNSLTVTPPTTVMKAPPPPPPPRANLLLMTNIDCMDDTGQKCGSSVEEKEGFMSSLPTKFNSKEVKLTDCQNSSIITSLNTNIEMLKTQCDHINQINKQLTITLIKLQKQRIALKIFLERLMPLETI</sequence>
<dbReference type="SUPFAM" id="SSF47473">
    <property type="entry name" value="EF-hand"/>
    <property type="match status" value="1"/>
</dbReference>
<feature type="region of interest" description="Disordered" evidence="1">
    <location>
        <begin position="64"/>
        <end position="122"/>
    </location>
</feature>